<sequence length="486" mass="53016">MRLAVLIASLFVACESAACNGDATPGPRNLNPIDTAPPKFVKQVPNGKLYTVGPEGDKKDLIHVWGSPYENGYAVGQLMGPKVTRFITEVYDYLEGQIVHNVANATWCAQFPTRCEGLKEVMKMGLEAALNLSYHQTAPYIQPYVMEEIQGLADSTGVSVTDIRDVHWLGEITRGACSMFGAKDSATQSRGGKLLQLRALDWDVDGPFRNFATIVVYHPNPGNGNAWANLGFTGWMAAITGFSEQQIGMSEIGVSFPDESFGAETYLAKGYPFAFLIRDVIQFDSTLSAATKRITEATRTCDLLLGVGDGKSNDFAGYQYSPKVANVFKPENPAVWTYNATWHPPINDVVYWGMDWLCPNDNTMLSHQLQKYHGQLTPEITISDITSYVRTGDVHIAVYDHSAMAMYVATARPDGSSGPLEAYQRQFTKLDMAALFAEPRPQGIRGLAQANCIQIGGECCAAPGGDVHKCPVRTSDCEPIASCCCD</sequence>
<keyword evidence="3" id="KW-1185">Reference proteome</keyword>
<gene>
    <name evidence="2" type="ORF">Ctob_004101</name>
</gene>
<protein>
    <submittedName>
        <fullName evidence="2">Acid ceramidase-like protein</fullName>
    </submittedName>
</protein>
<accession>A0A0M0JTT4</accession>
<dbReference type="PANTHER" id="PTHR35190">
    <property type="entry name" value="PROTEIN DCD1B"/>
    <property type="match status" value="1"/>
</dbReference>
<dbReference type="AlphaFoldDB" id="A0A0M0JTT4"/>
<evidence type="ECO:0000313" key="3">
    <source>
        <dbReference type="Proteomes" id="UP000037460"/>
    </source>
</evidence>
<reference evidence="3" key="1">
    <citation type="journal article" date="2015" name="PLoS Genet.">
        <title>Genome Sequence and Transcriptome Analyses of Chrysochromulina tobin: Metabolic Tools for Enhanced Algal Fitness in the Prominent Order Prymnesiales (Haptophyceae).</title>
        <authorList>
            <person name="Hovde B.T."/>
            <person name="Deodato C.R."/>
            <person name="Hunsperger H.M."/>
            <person name="Ryken S.A."/>
            <person name="Yost W."/>
            <person name="Jha R.K."/>
            <person name="Patterson J."/>
            <person name="Monnat R.J. Jr."/>
            <person name="Barlow S.B."/>
            <person name="Starkenburg S.R."/>
            <person name="Cattolico R.A."/>
        </authorList>
    </citation>
    <scope>NUCLEOTIDE SEQUENCE</scope>
    <source>
        <strain evidence="3">CCMP291</strain>
    </source>
</reference>
<feature type="signal peptide" evidence="1">
    <location>
        <begin position="1"/>
        <end position="18"/>
    </location>
</feature>
<organism evidence="2 3">
    <name type="scientific">Chrysochromulina tobinii</name>
    <dbReference type="NCBI Taxonomy" id="1460289"/>
    <lineage>
        <taxon>Eukaryota</taxon>
        <taxon>Haptista</taxon>
        <taxon>Haptophyta</taxon>
        <taxon>Prymnesiophyceae</taxon>
        <taxon>Prymnesiales</taxon>
        <taxon>Chrysochromulinaceae</taxon>
        <taxon>Chrysochromulina</taxon>
    </lineage>
</organism>
<dbReference type="EMBL" id="JWZX01002403">
    <property type="protein sequence ID" value="KOO29523.1"/>
    <property type="molecule type" value="Genomic_DNA"/>
</dbReference>
<proteinExistence type="predicted"/>
<dbReference type="Proteomes" id="UP000037460">
    <property type="component" value="Unassembled WGS sequence"/>
</dbReference>
<feature type="chain" id="PRO_5005602077" evidence="1">
    <location>
        <begin position="19"/>
        <end position="486"/>
    </location>
</feature>
<keyword evidence="1" id="KW-0732">Signal</keyword>
<dbReference type="Gene3D" id="3.60.60.10">
    <property type="entry name" value="Penicillin V Acylase, Chain A"/>
    <property type="match status" value="1"/>
</dbReference>
<dbReference type="InterPro" id="IPR047803">
    <property type="entry name" value="DCD1A/B-like"/>
</dbReference>
<evidence type="ECO:0000256" key="1">
    <source>
        <dbReference type="SAM" id="SignalP"/>
    </source>
</evidence>
<dbReference type="PANTHER" id="PTHR35190:SF2">
    <property type="entry name" value="PROTEIN DCD1B"/>
    <property type="match status" value="1"/>
</dbReference>
<evidence type="ECO:0000313" key="2">
    <source>
        <dbReference type="EMBL" id="KOO29523.1"/>
    </source>
</evidence>
<dbReference type="OrthoDB" id="189997at2759"/>
<comment type="caution">
    <text evidence="2">The sequence shown here is derived from an EMBL/GenBank/DDBJ whole genome shotgun (WGS) entry which is preliminary data.</text>
</comment>
<name>A0A0M0JTT4_9EUKA</name>